<dbReference type="AlphaFoldDB" id="A0A327ZB50"/>
<dbReference type="Proteomes" id="UP000249341">
    <property type="component" value="Unassembled WGS sequence"/>
</dbReference>
<accession>A0A327ZB50</accession>
<dbReference type="SMART" id="SM00860">
    <property type="entry name" value="SMI1_KNR4"/>
    <property type="match status" value="1"/>
</dbReference>
<comment type="caution">
    <text evidence="2">The sequence shown here is derived from an EMBL/GenBank/DDBJ whole genome shotgun (WGS) entry which is preliminary data.</text>
</comment>
<protein>
    <submittedName>
        <fullName evidence="2">SMI1/KNR4 family protein SUKH-1</fullName>
    </submittedName>
</protein>
<dbReference type="InterPro" id="IPR018958">
    <property type="entry name" value="Knr4/Smi1-like_dom"/>
</dbReference>
<feature type="domain" description="Knr4/Smi1-like" evidence="1">
    <location>
        <begin position="26"/>
        <end position="162"/>
    </location>
</feature>
<dbReference type="EMBL" id="QLMJ01000008">
    <property type="protein sequence ID" value="RAK36531.1"/>
    <property type="molecule type" value="Genomic_DNA"/>
</dbReference>
<proteinExistence type="predicted"/>
<organism evidence="2 3">
    <name type="scientific">Actinoplanes lutulentus</name>
    <dbReference type="NCBI Taxonomy" id="1287878"/>
    <lineage>
        <taxon>Bacteria</taxon>
        <taxon>Bacillati</taxon>
        <taxon>Actinomycetota</taxon>
        <taxon>Actinomycetes</taxon>
        <taxon>Micromonosporales</taxon>
        <taxon>Micromonosporaceae</taxon>
        <taxon>Actinoplanes</taxon>
    </lineage>
</organism>
<keyword evidence="3" id="KW-1185">Reference proteome</keyword>
<evidence type="ECO:0000313" key="3">
    <source>
        <dbReference type="Proteomes" id="UP000249341"/>
    </source>
</evidence>
<dbReference type="RefSeq" id="WP_220091350.1">
    <property type="nucleotide sequence ID" value="NZ_JACHWI010000007.1"/>
</dbReference>
<dbReference type="Gene3D" id="3.40.1580.10">
    <property type="entry name" value="SMI1/KNR4-like"/>
    <property type="match status" value="1"/>
</dbReference>
<name>A0A327ZB50_9ACTN</name>
<evidence type="ECO:0000259" key="1">
    <source>
        <dbReference type="SMART" id="SM00860"/>
    </source>
</evidence>
<reference evidence="2 3" key="1">
    <citation type="submission" date="2018-06" db="EMBL/GenBank/DDBJ databases">
        <title>Genomic Encyclopedia of Type Strains, Phase III (KMG-III): the genomes of soil and plant-associated and newly described type strains.</title>
        <authorList>
            <person name="Whitman W."/>
        </authorList>
    </citation>
    <scope>NUCLEOTIDE SEQUENCE [LARGE SCALE GENOMIC DNA]</scope>
    <source>
        <strain evidence="2 3">CGMCC 4.7090</strain>
    </source>
</reference>
<dbReference type="SUPFAM" id="SSF160631">
    <property type="entry name" value="SMI1/KNR4-like"/>
    <property type="match status" value="1"/>
</dbReference>
<dbReference type="InterPro" id="IPR037883">
    <property type="entry name" value="Knr4/Smi1-like_sf"/>
</dbReference>
<evidence type="ECO:0000313" key="2">
    <source>
        <dbReference type="EMBL" id="RAK36531.1"/>
    </source>
</evidence>
<dbReference type="Pfam" id="PF09346">
    <property type="entry name" value="SMI1_KNR4"/>
    <property type="match status" value="1"/>
</dbReference>
<gene>
    <name evidence="2" type="ORF">B0I29_108120</name>
</gene>
<sequence>MIGMASFDRVVNSFWHPDSEYLRLPPLTDDLVADAEAQLGVTLPLDLIRLLRIQNGGVVAEAWDACPAEANFYADDHVPFEHLCGIGPAGQAKTTTLLDTPYLVQEWDLPSPIVLLGGEGHYWVALDYRDCGPAGDPPVVWIDNEMDHELLLAPDFRRFIERLTPSEGFPE</sequence>